<gene>
    <name evidence="2" type="ORF">K469DRAFT_804488</name>
</gene>
<proteinExistence type="predicted"/>
<evidence type="ECO:0000313" key="2">
    <source>
        <dbReference type="EMBL" id="KAF2191725.1"/>
    </source>
</evidence>
<accession>A0A6A6EKN4</accession>
<sequence length="93" mass="10330">MRLCRLLIELYLFTTASSLDCASSSLFWDSFGERLTRRGSEMAFQANIMADFADSIAASALSLSLCFRNLDSILHINSCVLKGLNTFALTSFF</sequence>
<evidence type="ECO:0008006" key="4">
    <source>
        <dbReference type="Google" id="ProtNLM"/>
    </source>
</evidence>
<feature type="signal peptide" evidence="1">
    <location>
        <begin position="1"/>
        <end position="18"/>
    </location>
</feature>
<organism evidence="2 3">
    <name type="scientific">Zopfia rhizophila CBS 207.26</name>
    <dbReference type="NCBI Taxonomy" id="1314779"/>
    <lineage>
        <taxon>Eukaryota</taxon>
        <taxon>Fungi</taxon>
        <taxon>Dikarya</taxon>
        <taxon>Ascomycota</taxon>
        <taxon>Pezizomycotina</taxon>
        <taxon>Dothideomycetes</taxon>
        <taxon>Dothideomycetes incertae sedis</taxon>
        <taxon>Zopfiaceae</taxon>
        <taxon>Zopfia</taxon>
    </lineage>
</organism>
<reference evidence="2" key="1">
    <citation type="journal article" date="2020" name="Stud. Mycol.">
        <title>101 Dothideomycetes genomes: a test case for predicting lifestyles and emergence of pathogens.</title>
        <authorList>
            <person name="Haridas S."/>
            <person name="Albert R."/>
            <person name="Binder M."/>
            <person name="Bloem J."/>
            <person name="Labutti K."/>
            <person name="Salamov A."/>
            <person name="Andreopoulos B."/>
            <person name="Baker S."/>
            <person name="Barry K."/>
            <person name="Bills G."/>
            <person name="Bluhm B."/>
            <person name="Cannon C."/>
            <person name="Castanera R."/>
            <person name="Culley D."/>
            <person name="Daum C."/>
            <person name="Ezra D."/>
            <person name="Gonzalez J."/>
            <person name="Henrissat B."/>
            <person name="Kuo A."/>
            <person name="Liang C."/>
            <person name="Lipzen A."/>
            <person name="Lutzoni F."/>
            <person name="Magnuson J."/>
            <person name="Mondo S."/>
            <person name="Nolan M."/>
            <person name="Ohm R."/>
            <person name="Pangilinan J."/>
            <person name="Park H.-J."/>
            <person name="Ramirez L."/>
            <person name="Alfaro M."/>
            <person name="Sun H."/>
            <person name="Tritt A."/>
            <person name="Yoshinaga Y."/>
            <person name="Zwiers L.-H."/>
            <person name="Turgeon B."/>
            <person name="Goodwin S."/>
            <person name="Spatafora J."/>
            <person name="Crous P."/>
            <person name="Grigoriev I."/>
        </authorList>
    </citation>
    <scope>NUCLEOTIDE SEQUENCE</scope>
    <source>
        <strain evidence="2">CBS 207.26</strain>
    </source>
</reference>
<dbReference type="Proteomes" id="UP000800200">
    <property type="component" value="Unassembled WGS sequence"/>
</dbReference>
<name>A0A6A6EKN4_9PEZI</name>
<dbReference type="EMBL" id="ML994616">
    <property type="protein sequence ID" value="KAF2191725.1"/>
    <property type="molecule type" value="Genomic_DNA"/>
</dbReference>
<evidence type="ECO:0000256" key="1">
    <source>
        <dbReference type="SAM" id="SignalP"/>
    </source>
</evidence>
<protein>
    <recommendedName>
        <fullName evidence="4">Secreted protein</fullName>
    </recommendedName>
</protein>
<feature type="chain" id="PRO_5025334116" description="Secreted protein" evidence="1">
    <location>
        <begin position="19"/>
        <end position="93"/>
    </location>
</feature>
<dbReference type="AlphaFoldDB" id="A0A6A6EKN4"/>
<evidence type="ECO:0000313" key="3">
    <source>
        <dbReference type="Proteomes" id="UP000800200"/>
    </source>
</evidence>
<keyword evidence="3" id="KW-1185">Reference proteome</keyword>
<keyword evidence="1" id="KW-0732">Signal</keyword>